<dbReference type="AlphaFoldDB" id="A0A5B7DYT9"/>
<dbReference type="EMBL" id="VSRR010001654">
    <property type="protein sequence ID" value="MPC26811.1"/>
    <property type="molecule type" value="Genomic_DNA"/>
</dbReference>
<name>A0A5B7DYT9_PORTR</name>
<keyword evidence="3" id="KW-1185">Reference proteome</keyword>
<organism evidence="2 3">
    <name type="scientific">Portunus trituberculatus</name>
    <name type="common">Swimming crab</name>
    <name type="synonym">Neptunus trituberculatus</name>
    <dbReference type="NCBI Taxonomy" id="210409"/>
    <lineage>
        <taxon>Eukaryota</taxon>
        <taxon>Metazoa</taxon>
        <taxon>Ecdysozoa</taxon>
        <taxon>Arthropoda</taxon>
        <taxon>Crustacea</taxon>
        <taxon>Multicrustacea</taxon>
        <taxon>Malacostraca</taxon>
        <taxon>Eumalacostraca</taxon>
        <taxon>Eucarida</taxon>
        <taxon>Decapoda</taxon>
        <taxon>Pleocyemata</taxon>
        <taxon>Brachyura</taxon>
        <taxon>Eubrachyura</taxon>
        <taxon>Portunoidea</taxon>
        <taxon>Portunidae</taxon>
        <taxon>Portuninae</taxon>
        <taxon>Portunus</taxon>
    </lineage>
</organism>
<protein>
    <submittedName>
        <fullName evidence="2">Uncharacterized protein</fullName>
    </submittedName>
</protein>
<dbReference type="Proteomes" id="UP000324222">
    <property type="component" value="Unassembled WGS sequence"/>
</dbReference>
<evidence type="ECO:0000313" key="2">
    <source>
        <dbReference type="EMBL" id="MPC26811.1"/>
    </source>
</evidence>
<keyword evidence="1" id="KW-1133">Transmembrane helix</keyword>
<reference evidence="2 3" key="1">
    <citation type="submission" date="2019-05" db="EMBL/GenBank/DDBJ databases">
        <title>Another draft genome of Portunus trituberculatus and its Hox gene families provides insights of decapod evolution.</title>
        <authorList>
            <person name="Jeong J.-H."/>
            <person name="Song I."/>
            <person name="Kim S."/>
            <person name="Choi T."/>
            <person name="Kim D."/>
            <person name="Ryu S."/>
            <person name="Kim W."/>
        </authorList>
    </citation>
    <scope>NUCLEOTIDE SEQUENCE [LARGE SCALE GENOMIC DNA]</scope>
    <source>
        <tissue evidence="2">Muscle</tissue>
    </source>
</reference>
<proteinExistence type="predicted"/>
<sequence length="85" mass="9860">MRQERLESETGYGYGRHLGVAEMGLEKGMGGCRERQLGRRQWRLRRRRRRRLCLTAHIIGKVLLLLWVQNGMHGLESQAAPACFP</sequence>
<gene>
    <name evidence="2" type="ORF">E2C01_019962</name>
</gene>
<evidence type="ECO:0000256" key="1">
    <source>
        <dbReference type="SAM" id="Phobius"/>
    </source>
</evidence>
<feature type="transmembrane region" description="Helical" evidence="1">
    <location>
        <begin position="52"/>
        <end position="68"/>
    </location>
</feature>
<evidence type="ECO:0000313" key="3">
    <source>
        <dbReference type="Proteomes" id="UP000324222"/>
    </source>
</evidence>
<keyword evidence="1" id="KW-0472">Membrane</keyword>
<accession>A0A5B7DYT9</accession>
<keyword evidence="1" id="KW-0812">Transmembrane</keyword>
<comment type="caution">
    <text evidence="2">The sequence shown here is derived from an EMBL/GenBank/DDBJ whole genome shotgun (WGS) entry which is preliminary data.</text>
</comment>